<feature type="signal peptide" evidence="1">
    <location>
        <begin position="1"/>
        <end position="34"/>
    </location>
</feature>
<dbReference type="Proteomes" id="UP000825051">
    <property type="component" value="Chromosome"/>
</dbReference>
<sequence length="662" mass="70663">MNDSRSPCASFARVRFAIAPLVLALIVSPPVAHAAKFARGEFAGSFDSSFSVGALYRLQPPDPALYGPADSFRGVAGTGYSVNGDDGDLNYAPGIVSELFKGDHELELKWRNVGAFARGYYFIDARTAHTRRTPLSEQARQRVVRGADLLDLYAVAKFDLGDTVPVDLRFGRQVLSLGESTFIPNGINIVNPVDLSKLRVPGAGLKEAFLPVNLLKASVALTPRLTIEPYWLLEFRRNELEPAGTYFSTTDVASRGGDKAYVGFGTLPDSGTLGALPRGHDRDAGNYNQFGASLRYFSSILNDSEFGLYFARYHSRSPVLSARTPTGPIDTALVHSTAASLANAQLAPALIAHGYPAADVPAALASLLGAAFANAPASALPAALQPFYPSAQTIATSAGKIGLLTATGTARYFLEYPEGIVMLGASFNSAIGDTGISWQGEVSYKHGVPLQIDDVELFFAALSAVNPVFGAHSQVGNYSAQYNKELSGYRRHDVWTAQTTLTQAFGPIFGSQQATLVGEIGGLWADLPDPSVLRYEAPGTYTSGSAAAMTATGFGAIPATPADRFANAFSWGYQLAARLDYNNVFAGLNISPTIAFVHDVSGNSPLPLANFVAHRRSLNLAVELLRQNAWAFEVRYVNFFGAGASNLLGDRDYVATTVKYSF</sequence>
<organism evidence="2 3">
    <name type="scientific">Horticoccus luteus</name>
    <dbReference type="NCBI Taxonomy" id="2862869"/>
    <lineage>
        <taxon>Bacteria</taxon>
        <taxon>Pseudomonadati</taxon>
        <taxon>Verrucomicrobiota</taxon>
        <taxon>Opitutia</taxon>
        <taxon>Opitutales</taxon>
        <taxon>Opitutaceae</taxon>
        <taxon>Horticoccus</taxon>
    </lineage>
</organism>
<feature type="chain" id="PRO_5034048077" evidence="1">
    <location>
        <begin position="35"/>
        <end position="662"/>
    </location>
</feature>
<dbReference type="InterPro" id="IPR010727">
    <property type="entry name" value="DUF1302"/>
</dbReference>
<accession>A0A8F9XHD0</accession>
<dbReference type="KEGG" id="ole:K0B96_05840"/>
<evidence type="ECO:0000313" key="3">
    <source>
        <dbReference type="Proteomes" id="UP000825051"/>
    </source>
</evidence>
<keyword evidence="3" id="KW-1185">Reference proteome</keyword>
<dbReference type="Pfam" id="PF06980">
    <property type="entry name" value="DUF1302"/>
    <property type="match status" value="1"/>
</dbReference>
<gene>
    <name evidence="2" type="ORF">K0B96_05840</name>
</gene>
<dbReference type="EMBL" id="CP080507">
    <property type="protein sequence ID" value="QYM80137.1"/>
    <property type="molecule type" value="Genomic_DNA"/>
</dbReference>
<dbReference type="AlphaFoldDB" id="A0A8F9XHD0"/>
<keyword evidence="1" id="KW-0732">Signal</keyword>
<evidence type="ECO:0000256" key="1">
    <source>
        <dbReference type="SAM" id="SignalP"/>
    </source>
</evidence>
<protein>
    <submittedName>
        <fullName evidence="2">DUF1302 domain-containing protein</fullName>
    </submittedName>
</protein>
<evidence type="ECO:0000313" key="2">
    <source>
        <dbReference type="EMBL" id="QYM80137.1"/>
    </source>
</evidence>
<reference evidence="2" key="1">
    <citation type="submission" date="2021-08" db="EMBL/GenBank/DDBJ databases">
        <title>Genome of a novel bacterium of the phylum Verrucomicrobia, Oleiharenicola sp. KSB-15.</title>
        <authorList>
            <person name="Chung J.-H."/>
            <person name="Ahn J.-H."/>
            <person name="Yoon Y."/>
            <person name="Kim D.-Y."/>
            <person name="An S.-H."/>
            <person name="Park I."/>
            <person name="Yeon J."/>
        </authorList>
    </citation>
    <scope>NUCLEOTIDE SEQUENCE</scope>
    <source>
        <strain evidence="2">KSB-15</strain>
    </source>
</reference>
<name>A0A8F9XHD0_9BACT</name>
<proteinExistence type="predicted"/>
<dbReference type="RefSeq" id="WP_220164883.1">
    <property type="nucleotide sequence ID" value="NZ_CP080507.1"/>
</dbReference>